<keyword evidence="3" id="KW-1185">Reference proteome</keyword>
<organism evidence="2 3">
    <name type="scientific">Tetradesmus obliquus</name>
    <name type="common">Green alga</name>
    <name type="synonym">Acutodesmus obliquus</name>
    <dbReference type="NCBI Taxonomy" id="3088"/>
    <lineage>
        <taxon>Eukaryota</taxon>
        <taxon>Viridiplantae</taxon>
        <taxon>Chlorophyta</taxon>
        <taxon>core chlorophytes</taxon>
        <taxon>Chlorophyceae</taxon>
        <taxon>CS clade</taxon>
        <taxon>Sphaeropleales</taxon>
        <taxon>Scenedesmaceae</taxon>
        <taxon>Tetradesmus</taxon>
    </lineage>
</organism>
<dbReference type="AlphaFoldDB" id="A0A383WJE1"/>
<proteinExistence type="predicted"/>
<dbReference type="Gene3D" id="1.10.287.2610">
    <property type="match status" value="1"/>
</dbReference>
<dbReference type="Proteomes" id="UP000256970">
    <property type="component" value="Unassembled WGS sequence"/>
</dbReference>
<sequence>MFGVDLVFAELKGPLLAALKHAAIATAGQLQQQVDGSAQQAAQLQQQLLQLQEACQTRLAEADADLCSSKRECSELKVALAASKEECSSLLCKLQQKQRELAELNAELNSKQDELDRVQDELQDAKCRGRELLTYQGMSSAGADLGTLNQAFKQLSDATAALVGVLASHSVPVMAPFVVDLDGIMLQAGSKLQQLELYGRMHAVLGEVASHVFDTFCTDHLISSSIFDSSPDEDTLLLHLMLEK</sequence>
<accession>A0A383WJE1</accession>
<dbReference type="EMBL" id="FNXT01001268">
    <property type="protein sequence ID" value="SZX76856.1"/>
    <property type="molecule type" value="Genomic_DNA"/>
</dbReference>
<evidence type="ECO:0000256" key="1">
    <source>
        <dbReference type="SAM" id="Coils"/>
    </source>
</evidence>
<feature type="coiled-coil region" evidence="1">
    <location>
        <begin position="27"/>
        <end position="128"/>
    </location>
</feature>
<protein>
    <submittedName>
        <fullName evidence="2">Uncharacterized protein</fullName>
    </submittedName>
</protein>
<gene>
    <name evidence="2" type="ORF">BQ4739_LOCUS17223</name>
</gene>
<evidence type="ECO:0000313" key="3">
    <source>
        <dbReference type="Proteomes" id="UP000256970"/>
    </source>
</evidence>
<keyword evidence="1" id="KW-0175">Coiled coil</keyword>
<name>A0A383WJE1_TETOB</name>
<reference evidence="2 3" key="1">
    <citation type="submission" date="2016-10" db="EMBL/GenBank/DDBJ databases">
        <authorList>
            <person name="Cai Z."/>
        </authorList>
    </citation>
    <scope>NUCLEOTIDE SEQUENCE [LARGE SCALE GENOMIC DNA]</scope>
</reference>
<evidence type="ECO:0000313" key="2">
    <source>
        <dbReference type="EMBL" id="SZX76856.1"/>
    </source>
</evidence>